<organism evidence="3 4">
    <name type="scientific">Aphanomyces euteiches</name>
    <dbReference type="NCBI Taxonomy" id="100861"/>
    <lineage>
        <taxon>Eukaryota</taxon>
        <taxon>Sar</taxon>
        <taxon>Stramenopiles</taxon>
        <taxon>Oomycota</taxon>
        <taxon>Saprolegniomycetes</taxon>
        <taxon>Saprolegniales</taxon>
        <taxon>Verrucalvaceae</taxon>
        <taxon>Aphanomyces</taxon>
    </lineage>
</organism>
<reference evidence="3 4" key="1">
    <citation type="submission" date="2019-07" db="EMBL/GenBank/DDBJ databases">
        <title>Genomics analysis of Aphanomyces spp. identifies a new class of oomycete effector associated with host adaptation.</title>
        <authorList>
            <person name="Gaulin E."/>
        </authorList>
    </citation>
    <scope>NUCLEOTIDE SEQUENCE [LARGE SCALE GENOMIC DNA]</scope>
    <source>
        <strain evidence="3 4">ATCC 201684</strain>
    </source>
</reference>
<dbReference type="Gene3D" id="3.40.50.150">
    <property type="entry name" value="Vaccinia Virus protein VP39"/>
    <property type="match status" value="2"/>
</dbReference>
<dbReference type="Pfam" id="PF01135">
    <property type="entry name" value="PCMT"/>
    <property type="match status" value="1"/>
</dbReference>
<dbReference type="GO" id="GO:0004719">
    <property type="term" value="F:protein-L-isoaspartate (D-aspartate) O-methyltransferase activity"/>
    <property type="evidence" value="ECO:0007669"/>
    <property type="project" value="InterPro"/>
</dbReference>
<dbReference type="PANTHER" id="PTHR11579">
    <property type="entry name" value="PROTEIN-L-ISOASPARTATE O-METHYLTRANSFERASE"/>
    <property type="match status" value="1"/>
</dbReference>
<protein>
    <submittedName>
        <fullName evidence="3">Uncharacterized protein</fullName>
    </submittedName>
</protein>
<keyword evidence="2" id="KW-0175">Coiled coil</keyword>
<evidence type="ECO:0000256" key="2">
    <source>
        <dbReference type="SAM" id="Coils"/>
    </source>
</evidence>
<feature type="coiled-coil region" evidence="2">
    <location>
        <begin position="320"/>
        <end position="386"/>
    </location>
</feature>
<comment type="caution">
    <text evidence="3">The sequence shown here is derived from an EMBL/GenBank/DDBJ whole genome shotgun (WGS) entry which is preliminary data.</text>
</comment>
<evidence type="ECO:0000313" key="4">
    <source>
        <dbReference type="Proteomes" id="UP000481153"/>
    </source>
</evidence>
<dbReference type="InterPro" id="IPR000682">
    <property type="entry name" value="PCMT"/>
</dbReference>
<proteinExistence type="inferred from homology"/>
<dbReference type="AlphaFoldDB" id="A0A6G0XFR4"/>
<dbReference type="SUPFAM" id="SSF53335">
    <property type="entry name" value="S-adenosyl-L-methionine-dependent methyltransferases"/>
    <property type="match status" value="1"/>
</dbReference>
<evidence type="ECO:0000256" key="1">
    <source>
        <dbReference type="ARBA" id="ARBA00005369"/>
    </source>
</evidence>
<accession>A0A6G0XFR4</accession>
<dbReference type="GO" id="GO:0005737">
    <property type="term" value="C:cytoplasm"/>
    <property type="evidence" value="ECO:0007669"/>
    <property type="project" value="TreeGrafter"/>
</dbReference>
<dbReference type="VEuPathDB" id="FungiDB:AeMF1_010982"/>
<name>A0A6G0XFR4_9STRA</name>
<comment type="similarity">
    <text evidence="1">Belongs to the methyltransferase superfamily. L-isoaspartyl/D-aspartyl protein methyltransferase family.</text>
</comment>
<evidence type="ECO:0000313" key="3">
    <source>
        <dbReference type="EMBL" id="KAF0739120.1"/>
    </source>
</evidence>
<gene>
    <name evidence="3" type="ORF">Ae201684_005294</name>
</gene>
<keyword evidence="4" id="KW-1185">Reference proteome</keyword>
<dbReference type="InterPro" id="IPR029063">
    <property type="entry name" value="SAM-dependent_MTases_sf"/>
</dbReference>
<sequence length="389" mass="43932">MAWKSSGSTNEEMAMALKGHGIIKSDQVLKAFRSVDRAHFVPRQQVSQAYKDSPVTNGVVHLSAPHIYAQVMETLELAPGMSFLNIGSGSGYLSCLVGNITGKEAINHGLEINPAVVDACKESVYSYLLEQCCPEGSNQDDDLSSLEDDNMGANQEDIDQAIKKLRRQANVGVCDAVCGDAFSMETVKNMKYDRIYVGGGAPLSLIETVKELLNPFGIAVGPFKSQLMKIRRRDGDQFSQLVLTHVQFAAMRESDANNVDRVCYFPHQVWTPDDHIQYPKRFKNAISALVLAESHLPVTLWMRVFEFCRHDWFNRELNETEKLQVLLEIETNAREEAERRAEKAEHDLHKSNLLLWRQQNQIQLLMARLRRENNDVEDVEDDDEDDMSA</sequence>
<dbReference type="EMBL" id="VJMJ01000067">
    <property type="protein sequence ID" value="KAF0739120.1"/>
    <property type="molecule type" value="Genomic_DNA"/>
</dbReference>
<dbReference type="Proteomes" id="UP000481153">
    <property type="component" value="Unassembled WGS sequence"/>
</dbReference>
<dbReference type="PANTHER" id="PTHR11579:SF9">
    <property type="entry name" value="PROTEIN-L-ISOASPARTATE O-METHYLTRANSFERASE"/>
    <property type="match status" value="1"/>
</dbReference>